<dbReference type="SUPFAM" id="SSF48065">
    <property type="entry name" value="DBL homology domain (DH-domain)"/>
    <property type="match status" value="1"/>
</dbReference>
<reference evidence="1" key="1">
    <citation type="submission" date="2022-08" db="EMBL/GenBank/DDBJ databases">
        <authorList>
            <consortium name="DOE Joint Genome Institute"/>
            <person name="Min B."/>
            <person name="Riley R."/>
            <person name="Sierra-Patev S."/>
            <person name="Naranjo-Ortiz M."/>
            <person name="Looney B."/>
            <person name="Konkel Z."/>
            <person name="Slot J.C."/>
            <person name="Sakamoto Y."/>
            <person name="Steenwyk J.L."/>
            <person name="Rokas A."/>
            <person name="Carro J."/>
            <person name="Camarero S."/>
            <person name="Ferreira P."/>
            <person name="Molpeceres G."/>
            <person name="Ruiz-Duenas F.J."/>
            <person name="Serrano A."/>
            <person name="Henrissat B."/>
            <person name="Drula E."/>
            <person name="Hughes K.W."/>
            <person name="Mata J.L."/>
            <person name="Ishikawa N.K."/>
            <person name="Vargas-Isla R."/>
            <person name="Ushijima S."/>
            <person name="Smith C.A."/>
            <person name="Ahrendt S."/>
            <person name="Andreopoulos W."/>
            <person name="He G."/>
            <person name="Labutti K."/>
            <person name="Lipzen A."/>
            <person name="Ng V."/>
            <person name="Sandor L."/>
            <person name="Barry K."/>
            <person name="Martinez A.T."/>
            <person name="Xiao Y."/>
            <person name="Gibbons J.G."/>
            <person name="Terashima K."/>
            <person name="Hibbett D.S."/>
            <person name="Grigoriev I.V."/>
        </authorList>
    </citation>
    <scope>NUCLEOTIDE SEQUENCE</scope>
    <source>
        <strain evidence="1">Sp2 HRB7682 ss15</strain>
    </source>
</reference>
<organism evidence="1 2">
    <name type="scientific">Lentinula lateritia</name>
    <dbReference type="NCBI Taxonomy" id="40482"/>
    <lineage>
        <taxon>Eukaryota</taxon>
        <taxon>Fungi</taxon>
        <taxon>Dikarya</taxon>
        <taxon>Basidiomycota</taxon>
        <taxon>Agaricomycotina</taxon>
        <taxon>Agaricomycetes</taxon>
        <taxon>Agaricomycetidae</taxon>
        <taxon>Agaricales</taxon>
        <taxon>Marasmiineae</taxon>
        <taxon>Omphalotaceae</taxon>
        <taxon>Lentinula</taxon>
    </lineage>
</organism>
<dbReference type="AlphaFoldDB" id="A0A9W9B064"/>
<proteinExistence type="predicted"/>
<accession>A0A9W9B064</accession>
<evidence type="ECO:0000313" key="2">
    <source>
        <dbReference type="Proteomes" id="UP001150238"/>
    </source>
</evidence>
<reference evidence="1" key="2">
    <citation type="journal article" date="2023" name="Proc. Natl. Acad. Sci. U.S.A.">
        <title>A global phylogenomic analysis of the shiitake genus Lentinula.</title>
        <authorList>
            <person name="Sierra-Patev S."/>
            <person name="Min B."/>
            <person name="Naranjo-Ortiz M."/>
            <person name="Looney B."/>
            <person name="Konkel Z."/>
            <person name="Slot J.C."/>
            <person name="Sakamoto Y."/>
            <person name="Steenwyk J.L."/>
            <person name="Rokas A."/>
            <person name="Carro J."/>
            <person name="Camarero S."/>
            <person name="Ferreira P."/>
            <person name="Molpeceres G."/>
            <person name="Ruiz-Duenas F.J."/>
            <person name="Serrano A."/>
            <person name="Henrissat B."/>
            <person name="Drula E."/>
            <person name="Hughes K.W."/>
            <person name="Mata J.L."/>
            <person name="Ishikawa N.K."/>
            <person name="Vargas-Isla R."/>
            <person name="Ushijima S."/>
            <person name="Smith C.A."/>
            <person name="Donoghue J."/>
            <person name="Ahrendt S."/>
            <person name="Andreopoulos W."/>
            <person name="He G."/>
            <person name="LaButti K."/>
            <person name="Lipzen A."/>
            <person name="Ng V."/>
            <person name="Riley R."/>
            <person name="Sandor L."/>
            <person name="Barry K."/>
            <person name="Martinez A.T."/>
            <person name="Xiao Y."/>
            <person name="Gibbons J.G."/>
            <person name="Terashima K."/>
            <person name="Grigoriev I.V."/>
            <person name="Hibbett D."/>
        </authorList>
    </citation>
    <scope>NUCLEOTIDE SEQUENCE</scope>
    <source>
        <strain evidence="1">Sp2 HRB7682 ss15</strain>
    </source>
</reference>
<evidence type="ECO:0000313" key="1">
    <source>
        <dbReference type="EMBL" id="KAJ4493708.1"/>
    </source>
</evidence>
<comment type="caution">
    <text evidence="1">The sequence shown here is derived from an EMBL/GenBank/DDBJ whole genome shotgun (WGS) entry which is preliminary data.</text>
</comment>
<sequence length="119" mass="13626">VVSLFIIPLRVHATKSWIAGVPLEIAKVLDWLEDIVNLHTEIRDMLQSFQTPECPLAGVSEAEDRGGARVAYALRSFVPRLEIYQPYLVKLSNVSEMLRRLVKDRESDFGEFVRIQEKT</sequence>
<gene>
    <name evidence="1" type="ORF">C8J55DRAFT_378792</name>
</gene>
<evidence type="ECO:0008006" key="3">
    <source>
        <dbReference type="Google" id="ProtNLM"/>
    </source>
</evidence>
<feature type="non-terminal residue" evidence="1">
    <location>
        <position position="1"/>
    </location>
</feature>
<dbReference type="Proteomes" id="UP001150238">
    <property type="component" value="Unassembled WGS sequence"/>
</dbReference>
<dbReference type="Gene3D" id="1.20.900.10">
    <property type="entry name" value="Dbl homology (DH) domain"/>
    <property type="match status" value="1"/>
</dbReference>
<name>A0A9W9B064_9AGAR</name>
<dbReference type="InterPro" id="IPR035899">
    <property type="entry name" value="DBL_dom_sf"/>
</dbReference>
<protein>
    <recommendedName>
        <fullName evidence="3">DH domain-containing protein</fullName>
    </recommendedName>
</protein>
<dbReference type="EMBL" id="JANVFS010000003">
    <property type="protein sequence ID" value="KAJ4493708.1"/>
    <property type="molecule type" value="Genomic_DNA"/>
</dbReference>
<feature type="non-terminal residue" evidence="1">
    <location>
        <position position="119"/>
    </location>
</feature>